<evidence type="ECO:0000313" key="4">
    <source>
        <dbReference type="EMBL" id="JAG34019.1"/>
    </source>
</evidence>
<feature type="non-terminal residue" evidence="4">
    <location>
        <position position="126"/>
    </location>
</feature>
<keyword evidence="2" id="KW-0812">Transmembrane</keyword>
<keyword evidence="4" id="KW-0378">Hydrolase</keyword>
<reference evidence="4" key="2">
    <citation type="submission" date="2014-07" db="EMBL/GenBank/DDBJ databases">
        <authorList>
            <person name="Hull J."/>
        </authorList>
    </citation>
    <scope>NUCLEOTIDE SEQUENCE</scope>
</reference>
<dbReference type="EMBL" id="GBHO01009585">
    <property type="protein sequence ID" value="JAG34019.1"/>
    <property type="molecule type" value="Transcribed_RNA"/>
</dbReference>
<dbReference type="EMBL" id="GBHO01011528">
    <property type="protein sequence ID" value="JAG32076.1"/>
    <property type="molecule type" value="Transcribed_RNA"/>
</dbReference>
<feature type="compositionally biased region" description="Polar residues" evidence="1">
    <location>
        <begin position="11"/>
        <end position="33"/>
    </location>
</feature>
<keyword evidence="2" id="KW-0472">Membrane</keyword>
<feature type="region of interest" description="Disordered" evidence="1">
    <location>
        <begin position="1"/>
        <end position="36"/>
    </location>
</feature>
<evidence type="ECO:0000313" key="3">
    <source>
        <dbReference type="EMBL" id="JAG32076.1"/>
    </source>
</evidence>
<feature type="compositionally biased region" description="Basic and acidic residues" evidence="1">
    <location>
        <begin position="1"/>
        <end position="10"/>
    </location>
</feature>
<organism evidence="4">
    <name type="scientific">Lygus hesperus</name>
    <name type="common">Western plant bug</name>
    <dbReference type="NCBI Taxonomy" id="30085"/>
    <lineage>
        <taxon>Eukaryota</taxon>
        <taxon>Metazoa</taxon>
        <taxon>Ecdysozoa</taxon>
        <taxon>Arthropoda</taxon>
        <taxon>Hexapoda</taxon>
        <taxon>Insecta</taxon>
        <taxon>Pterygota</taxon>
        <taxon>Neoptera</taxon>
        <taxon>Paraneoptera</taxon>
        <taxon>Hemiptera</taxon>
        <taxon>Heteroptera</taxon>
        <taxon>Panheteroptera</taxon>
        <taxon>Cimicomorpha</taxon>
        <taxon>Miridae</taxon>
        <taxon>Mirini</taxon>
        <taxon>Lygus</taxon>
    </lineage>
</organism>
<name>A0A0A9YPA1_LYGHE</name>
<sequence>MRKEEREETLQKWQAEQGSSSGIHQPPHTSVPTINVKPDGKELFSSVIEEHQTTLGRQYNTVNGHIPILRRRDLELLAMCLLIALWIPLATIIPGAWPVSCFVNTSRQHRSHTAAFQNYEKELLHT</sequence>
<evidence type="ECO:0000256" key="2">
    <source>
        <dbReference type="SAM" id="Phobius"/>
    </source>
</evidence>
<protein>
    <submittedName>
        <fullName evidence="4">GTP cyclohydrolase 1</fullName>
    </submittedName>
</protein>
<keyword evidence="2" id="KW-1133">Transmembrane helix</keyword>
<dbReference type="GO" id="GO:0016787">
    <property type="term" value="F:hydrolase activity"/>
    <property type="evidence" value="ECO:0007669"/>
    <property type="project" value="UniProtKB-KW"/>
</dbReference>
<proteinExistence type="predicted"/>
<gene>
    <name evidence="4" type="primary">folE_2</name>
    <name evidence="3" type="synonym">folE_1</name>
    <name evidence="3" type="ORF">CM83_83197</name>
    <name evidence="4" type="ORF">CM83_83198</name>
</gene>
<accession>A0A0A9YPA1</accession>
<feature type="transmembrane region" description="Helical" evidence="2">
    <location>
        <begin position="76"/>
        <end position="97"/>
    </location>
</feature>
<reference evidence="4" key="1">
    <citation type="journal article" date="2014" name="PLoS ONE">
        <title>Transcriptome-Based Identification of ABC Transporters in the Western Tarnished Plant Bug Lygus hesperus.</title>
        <authorList>
            <person name="Hull J.J."/>
            <person name="Chaney K."/>
            <person name="Geib S.M."/>
            <person name="Fabrick J.A."/>
            <person name="Brent C.S."/>
            <person name="Walsh D."/>
            <person name="Lavine L.C."/>
        </authorList>
    </citation>
    <scope>NUCLEOTIDE SEQUENCE</scope>
</reference>
<evidence type="ECO:0000256" key="1">
    <source>
        <dbReference type="SAM" id="MobiDB-lite"/>
    </source>
</evidence>
<dbReference type="AlphaFoldDB" id="A0A0A9YPA1"/>